<gene>
    <name evidence="1" type="ORF">DENOEST_2445</name>
</gene>
<accession>A0A6S6XUA2</accession>
<sequence length="86" mass="9886">MERMFDFLAPCHRIHCLYVKGLLIMAKLNFGDIATYRKSLGLNQSIFWKRLGVTGLRYTPFARSSCGPLNPRPPLTVWIARSARMN</sequence>
<proteinExistence type="predicted"/>
<dbReference type="EMBL" id="LR778301">
    <property type="protein sequence ID" value="CAB1369610.1"/>
    <property type="molecule type" value="Genomic_DNA"/>
</dbReference>
<protein>
    <submittedName>
        <fullName evidence="1">Uncharacterized protein</fullName>
    </submittedName>
</protein>
<evidence type="ECO:0000313" key="1">
    <source>
        <dbReference type="EMBL" id="CAB1369610.1"/>
    </source>
</evidence>
<name>A0A6S6XUA2_9PROT</name>
<dbReference type="AlphaFoldDB" id="A0A6S6XUA2"/>
<evidence type="ECO:0000313" key="2">
    <source>
        <dbReference type="Proteomes" id="UP000515733"/>
    </source>
</evidence>
<dbReference type="Proteomes" id="UP000515733">
    <property type="component" value="Chromosome"/>
</dbReference>
<keyword evidence="2" id="KW-1185">Reference proteome</keyword>
<organism evidence="1 2">
    <name type="scientific">Denitratisoma oestradiolicum</name>
    <dbReference type="NCBI Taxonomy" id="311182"/>
    <lineage>
        <taxon>Bacteria</taxon>
        <taxon>Pseudomonadati</taxon>
        <taxon>Pseudomonadota</taxon>
        <taxon>Betaproteobacteria</taxon>
        <taxon>Nitrosomonadales</taxon>
        <taxon>Sterolibacteriaceae</taxon>
        <taxon>Denitratisoma</taxon>
    </lineage>
</organism>
<dbReference type="KEGG" id="doe:DENOEST_2445"/>
<reference evidence="1 2" key="1">
    <citation type="submission" date="2020-03" db="EMBL/GenBank/DDBJ databases">
        <authorList>
            <consortium name="Genoscope - CEA"/>
            <person name="William W."/>
        </authorList>
    </citation>
    <scope>NUCLEOTIDE SEQUENCE [LARGE SCALE GENOMIC DNA]</scope>
    <source>
        <strain evidence="2">DSM 16959</strain>
    </source>
</reference>